<accession>A0A6C0KJ06</accession>
<dbReference type="AlphaFoldDB" id="A0A6C0KJ06"/>
<feature type="region of interest" description="Disordered" evidence="1">
    <location>
        <begin position="1"/>
        <end position="63"/>
    </location>
</feature>
<feature type="compositionally biased region" description="Basic residues" evidence="1">
    <location>
        <begin position="1"/>
        <end position="55"/>
    </location>
</feature>
<proteinExistence type="predicted"/>
<evidence type="ECO:0000313" key="2">
    <source>
        <dbReference type="EMBL" id="QHU16294.1"/>
    </source>
</evidence>
<name>A0A6C0KJ06_9ZZZZ</name>
<sequence length="182" mass="20516">MTKYTKKRQSKQSKQHKGKQQRKSRSKSSTKKTTKGRRHYRKRTTHKTHKNKRGGGCRGQSLPPVPFVPPGGMYIPGGINGLDSGYYYGKLCNPILPDPVVANNYQYKVQKGGNVLPRGLVDLGRNVEYKLKTLYDNYMGEKPSASPDVMNQPIDKETKVVYINPPNIPQILNKSAKVNKTN</sequence>
<dbReference type="EMBL" id="MN740879">
    <property type="protein sequence ID" value="QHU16294.1"/>
    <property type="molecule type" value="Genomic_DNA"/>
</dbReference>
<protein>
    <submittedName>
        <fullName evidence="2">Uncharacterized protein</fullName>
    </submittedName>
</protein>
<evidence type="ECO:0000256" key="1">
    <source>
        <dbReference type="SAM" id="MobiDB-lite"/>
    </source>
</evidence>
<organism evidence="2">
    <name type="scientific">viral metagenome</name>
    <dbReference type="NCBI Taxonomy" id="1070528"/>
    <lineage>
        <taxon>unclassified sequences</taxon>
        <taxon>metagenomes</taxon>
        <taxon>organismal metagenomes</taxon>
    </lineage>
</organism>
<reference evidence="2" key="1">
    <citation type="journal article" date="2020" name="Nature">
        <title>Giant virus diversity and host interactions through global metagenomics.</title>
        <authorList>
            <person name="Schulz F."/>
            <person name="Roux S."/>
            <person name="Paez-Espino D."/>
            <person name="Jungbluth S."/>
            <person name="Walsh D.A."/>
            <person name="Denef V.J."/>
            <person name="McMahon K.D."/>
            <person name="Konstantinidis K.T."/>
            <person name="Eloe-Fadrosh E.A."/>
            <person name="Kyrpides N.C."/>
            <person name="Woyke T."/>
        </authorList>
    </citation>
    <scope>NUCLEOTIDE SEQUENCE</scope>
    <source>
        <strain evidence="2">GVMAG-S-3300011013-78</strain>
    </source>
</reference>